<proteinExistence type="predicted"/>
<gene>
    <name evidence="1" type="ORF">C1T31_05645</name>
</gene>
<accession>A0A2K1E0N4</accession>
<dbReference type="EMBL" id="POWF01000002">
    <property type="protein sequence ID" value="PNQ73814.1"/>
    <property type="molecule type" value="Genomic_DNA"/>
</dbReference>
<organism evidence="1 2">
    <name type="scientific">Hanstruepera neustonica</name>
    <dbReference type="NCBI Taxonomy" id="1445657"/>
    <lineage>
        <taxon>Bacteria</taxon>
        <taxon>Pseudomonadati</taxon>
        <taxon>Bacteroidota</taxon>
        <taxon>Flavobacteriia</taxon>
        <taxon>Flavobacteriales</taxon>
        <taxon>Flavobacteriaceae</taxon>
        <taxon>Hanstruepera</taxon>
    </lineage>
</organism>
<comment type="caution">
    <text evidence="1">The sequence shown here is derived from an EMBL/GenBank/DDBJ whole genome shotgun (WGS) entry which is preliminary data.</text>
</comment>
<keyword evidence="2" id="KW-1185">Reference proteome</keyword>
<dbReference type="Proteomes" id="UP000236641">
    <property type="component" value="Unassembled WGS sequence"/>
</dbReference>
<protein>
    <submittedName>
        <fullName evidence="1">Uncharacterized protein</fullName>
    </submittedName>
</protein>
<evidence type="ECO:0000313" key="2">
    <source>
        <dbReference type="Proteomes" id="UP000236641"/>
    </source>
</evidence>
<evidence type="ECO:0000313" key="1">
    <source>
        <dbReference type="EMBL" id="PNQ73814.1"/>
    </source>
</evidence>
<sequence>MSSLILAASSAVADSIIDEPDDYASNKTETVLSEKSYLETVLFHNPDSEPVAIEDIQVLELEEDVCLPFEISKYLPKNFNPLKGKDDLDWSKITLIELEEDVNLGFDTRNYLPKHFNPYKGMLKPSTYIK</sequence>
<name>A0A2K1E0N4_9FLAO</name>
<dbReference type="AlphaFoldDB" id="A0A2K1E0N4"/>
<reference evidence="1 2" key="1">
    <citation type="submission" date="2018-01" db="EMBL/GenBank/DDBJ databases">
        <title>The draft genome of Hanstruepera neustonica JCM19743.</title>
        <authorList>
            <person name="He R.-H."/>
            <person name="Du Z.-J."/>
        </authorList>
    </citation>
    <scope>NUCLEOTIDE SEQUENCE [LARGE SCALE GENOMIC DNA]</scope>
    <source>
        <strain evidence="1 2">JCM19743</strain>
    </source>
</reference>